<feature type="transmembrane region" description="Helical" evidence="1">
    <location>
        <begin position="59"/>
        <end position="77"/>
    </location>
</feature>
<evidence type="ECO:0000313" key="4">
    <source>
        <dbReference type="Proteomes" id="UP001367508"/>
    </source>
</evidence>
<proteinExistence type="predicted"/>
<sequence>MATSRKLFNLCSFLMATLFAYSASVQLNDPNWYFWFPLYSCACLINLTNGIVSRKLNRPIATITLWVGLLLYIKVVLEDFVYEIAGFWSLDLSQRVVREKIGSMLVVISIILQIEASKVHNDILSGSFQFCRGFVSISSIVKYGMFDLGGFQLHATPYLFCGPKRRNEVLVPPHSTPKDE</sequence>
<dbReference type="AlphaFoldDB" id="A0AAN9MS06"/>
<name>A0AAN9MS06_CANGL</name>
<keyword evidence="1" id="KW-1133">Transmembrane helix</keyword>
<gene>
    <name evidence="3" type="ORF">VNO77_01904</name>
</gene>
<dbReference type="PANTHER" id="PTHR34262">
    <property type="entry name" value="TRANSMEMBRANE PROTEIN 220"/>
    <property type="match status" value="1"/>
</dbReference>
<protein>
    <recommendedName>
        <fullName evidence="5">Transmembrane protein 220</fullName>
    </recommendedName>
</protein>
<dbReference type="PANTHER" id="PTHR34262:SF1">
    <property type="entry name" value="TRANSMEMBRANE PROTEIN 220"/>
    <property type="match status" value="1"/>
</dbReference>
<dbReference type="Pfam" id="PF15071">
    <property type="entry name" value="TMEM220"/>
    <property type="match status" value="1"/>
</dbReference>
<feature type="chain" id="PRO_5042817086" description="Transmembrane protein 220" evidence="2">
    <location>
        <begin position="25"/>
        <end position="180"/>
    </location>
</feature>
<dbReference type="Proteomes" id="UP001367508">
    <property type="component" value="Unassembled WGS sequence"/>
</dbReference>
<keyword evidence="1" id="KW-0812">Transmembrane</keyword>
<dbReference type="EMBL" id="JAYMYQ010000001">
    <property type="protein sequence ID" value="KAK7359935.1"/>
    <property type="molecule type" value="Genomic_DNA"/>
</dbReference>
<keyword evidence="1" id="KW-0472">Membrane</keyword>
<keyword evidence="4" id="KW-1185">Reference proteome</keyword>
<accession>A0AAN9MS06</accession>
<evidence type="ECO:0000256" key="2">
    <source>
        <dbReference type="SAM" id="SignalP"/>
    </source>
</evidence>
<feature type="transmembrane region" description="Helical" evidence="1">
    <location>
        <begin position="32"/>
        <end position="52"/>
    </location>
</feature>
<evidence type="ECO:0000313" key="3">
    <source>
        <dbReference type="EMBL" id="KAK7359935.1"/>
    </source>
</evidence>
<reference evidence="3 4" key="1">
    <citation type="submission" date="2024-01" db="EMBL/GenBank/DDBJ databases">
        <title>The genomes of 5 underutilized Papilionoideae crops provide insights into root nodulation and disease resistanc.</title>
        <authorList>
            <person name="Jiang F."/>
        </authorList>
    </citation>
    <scope>NUCLEOTIDE SEQUENCE [LARGE SCALE GENOMIC DNA]</scope>
    <source>
        <strain evidence="3">LVBAO_FW01</strain>
        <tissue evidence="3">Leaves</tissue>
    </source>
</reference>
<feature type="signal peptide" evidence="2">
    <location>
        <begin position="1"/>
        <end position="24"/>
    </location>
</feature>
<keyword evidence="2" id="KW-0732">Signal</keyword>
<organism evidence="3 4">
    <name type="scientific">Canavalia gladiata</name>
    <name type="common">Sword bean</name>
    <name type="synonym">Dolichos gladiatus</name>
    <dbReference type="NCBI Taxonomy" id="3824"/>
    <lineage>
        <taxon>Eukaryota</taxon>
        <taxon>Viridiplantae</taxon>
        <taxon>Streptophyta</taxon>
        <taxon>Embryophyta</taxon>
        <taxon>Tracheophyta</taxon>
        <taxon>Spermatophyta</taxon>
        <taxon>Magnoliopsida</taxon>
        <taxon>eudicotyledons</taxon>
        <taxon>Gunneridae</taxon>
        <taxon>Pentapetalae</taxon>
        <taxon>rosids</taxon>
        <taxon>fabids</taxon>
        <taxon>Fabales</taxon>
        <taxon>Fabaceae</taxon>
        <taxon>Papilionoideae</taxon>
        <taxon>50 kb inversion clade</taxon>
        <taxon>NPAAA clade</taxon>
        <taxon>indigoferoid/millettioid clade</taxon>
        <taxon>Phaseoleae</taxon>
        <taxon>Canavalia</taxon>
    </lineage>
</organism>
<evidence type="ECO:0000256" key="1">
    <source>
        <dbReference type="SAM" id="Phobius"/>
    </source>
</evidence>
<evidence type="ECO:0008006" key="5">
    <source>
        <dbReference type="Google" id="ProtNLM"/>
    </source>
</evidence>
<comment type="caution">
    <text evidence="3">The sequence shown here is derived from an EMBL/GenBank/DDBJ whole genome shotgun (WGS) entry which is preliminary data.</text>
</comment>
<dbReference type="InterPro" id="IPR029377">
    <property type="entry name" value="TMEM220"/>
</dbReference>